<dbReference type="SUPFAM" id="SSF50985">
    <property type="entry name" value="RCC1/BLIP-II"/>
    <property type="match status" value="2"/>
</dbReference>
<sequence>MNNLNLTELNNTPLIIKALGETIVYILTFGYDHNIDKAKFIQLCKSIKNAGGKELWTKDCAKMLGQIIKLIKKFNNLKELVNGNLERELCGNLITCGETKLNFESLDIKVKKIKAGGNHCAFLTDDNKFFTMGSNSFGQIGNNSEESCYQEPYLHDQYDKVIHFCCGYSFTAVINNDELYSWGAGENGRLGHGDTEDCKIPKKVNIDFIPKSVEGGSTIMIILGKDGKLYSCGQKKYSGHPNAEQDILIPKLIKFSENNRVSKIQLGHGGYHALALTKSNKLYTWGHNRVGQLGLEFLGNTCDNGAESDDENSDDNVIRKPTLVKSVGNLLIKDISAGWGHSMLLTFDNQVYVCGRNRENQLGINQNICKLNINDMLYIDKFTNIDQINIKSISAGGITSFLTDFENNLTIFGMENISYEKPEQFRKLMGCASDVFFYI</sequence>
<dbReference type="PROSITE" id="PS00626">
    <property type="entry name" value="RCC1_2"/>
    <property type="match status" value="1"/>
</dbReference>
<organism evidence="3">
    <name type="scientific">seawater metagenome</name>
    <dbReference type="NCBI Taxonomy" id="1561972"/>
    <lineage>
        <taxon>unclassified sequences</taxon>
        <taxon>metagenomes</taxon>
        <taxon>ecological metagenomes</taxon>
    </lineage>
</organism>
<accession>A0A5E8CFS7</accession>
<evidence type="ECO:0000256" key="1">
    <source>
        <dbReference type="ARBA" id="ARBA00022737"/>
    </source>
</evidence>
<reference evidence="3" key="1">
    <citation type="submission" date="2019-09" db="EMBL/GenBank/DDBJ databases">
        <authorList>
            <person name="Needham M D."/>
        </authorList>
    </citation>
    <scope>NUCLEOTIDE SEQUENCE</scope>
</reference>
<dbReference type="PANTHER" id="PTHR22870">
    <property type="entry name" value="REGULATOR OF CHROMOSOME CONDENSATION"/>
    <property type="match status" value="1"/>
</dbReference>
<protein>
    <submittedName>
        <fullName evidence="3">Regulator of chromosome condensation (RCC1) repeat</fullName>
    </submittedName>
</protein>
<feature type="domain" description="RCC1-like" evidence="2">
    <location>
        <begin position="108"/>
        <end position="415"/>
    </location>
</feature>
<dbReference type="InterPro" id="IPR000408">
    <property type="entry name" value="Reg_chr_condens"/>
</dbReference>
<name>A0A5E8CFS7_9ZZZZ</name>
<dbReference type="InterPro" id="IPR009091">
    <property type="entry name" value="RCC1/BLIP-II"/>
</dbReference>
<dbReference type="Pfam" id="PF25390">
    <property type="entry name" value="WD40_RLD"/>
    <property type="match status" value="1"/>
</dbReference>
<gene>
    <name evidence="3" type="ORF">CPAV1605_13</name>
</gene>
<dbReference type="InterPro" id="IPR058923">
    <property type="entry name" value="RCC1-like_dom"/>
</dbReference>
<dbReference type="PRINTS" id="PR00633">
    <property type="entry name" value="RCCNDNSATION"/>
</dbReference>
<keyword evidence="1" id="KW-0677">Repeat</keyword>
<dbReference type="InterPro" id="IPR051210">
    <property type="entry name" value="Ub_ligase/GEF_domain"/>
</dbReference>
<proteinExistence type="predicted"/>
<dbReference type="Gene3D" id="2.130.10.30">
    <property type="entry name" value="Regulator of chromosome condensation 1/beta-lactamase-inhibitor protein II"/>
    <property type="match status" value="2"/>
</dbReference>
<dbReference type="PROSITE" id="PS50012">
    <property type="entry name" value="RCC1_3"/>
    <property type="match status" value="3"/>
</dbReference>
<dbReference type="EMBL" id="CABVLZ010000001">
    <property type="protein sequence ID" value="VVU94293.1"/>
    <property type="molecule type" value="Genomic_DNA"/>
</dbReference>
<dbReference type="AlphaFoldDB" id="A0A5E8CFS7"/>
<evidence type="ECO:0000259" key="2">
    <source>
        <dbReference type="Pfam" id="PF25390"/>
    </source>
</evidence>
<dbReference type="PANTHER" id="PTHR22870:SF155">
    <property type="entry name" value="E3 UBIQUITIN-PROTEIN LIGASE HERC1-RELATED"/>
    <property type="match status" value="1"/>
</dbReference>
<evidence type="ECO:0000313" key="3">
    <source>
        <dbReference type="EMBL" id="VVU94293.1"/>
    </source>
</evidence>